<dbReference type="EMBL" id="CP011519">
    <property type="protein sequence ID" value="AKK24960.1"/>
    <property type="molecule type" value="Genomic_DNA"/>
</dbReference>
<proteinExistence type="predicted"/>
<dbReference type="PANTHER" id="PTHR40516:SF1">
    <property type="entry name" value="ANTITOXIN CHPS-RELATED"/>
    <property type="match status" value="1"/>
</dbReference>
<keyword evidence="2" id="KW-0614">Plasmid</keyword>
<evidence type="ECO:0000259" key="1">
    <source>
        <dbReference type="SMART" id="SM00966"/>
    </source>
</evidence>
<dbReference type="Proteomes" id="UP000035050">
    <property type="component" value="Plasmid pPO70-2"/>
</dbReference>
<dbReference type="RefSeq" id="WP_052654700.1">
    <property type="nucleotide sequence ID" value="NZ_CP011519.2"/>
</dbReference>
<geneLocation type="plasmid" evidence="2 3">
    <name>pPO70-2</name>
</geneLocation>
<dbReference type="InterPro" id="IPR007159">
    <property type="entry name" value="SpoVT-AbrB_dom"/>
</dbReference>
<reference evidence="2" key="1">
    <citation type="submission" date="2016-06" db="EMBL/GenBank/DDBJ databases">
        <title>Pandoraea oxalativorans DSM 23570 Genome Sequencing.</title>
        <authorList>
            <person name="Ee R."/>
            <person name="Lim Y.-L."/>
            <person name="Yong D."/>
            <person name="Yin W.-F."/>
            <person name="Chan K.-G."/>
        </authorList>
    </citation>
    <scope>NUCLEOTIDE SEQUENCE</scope>
    <source>
        <strain evidence="2">DSM 23570</strain>
        <plasmid evidence="2">pPO70-2</plasmid>
    </source>
</reference>
<evidence type="ECO:0000313" key="3">
    <source>
        <dbReference type="Proteomes" id="UP000035050"/>
    </source>
</evidence>
<evidence type="ECO:0000313" key="2">
    <source>
        <dbReference type="EMBL" id="AKK24960.1"/>
    </source>
</evidence>
<name>A0A0G3IIN4_9BURK</name>
<gene>
    <name evidence="2" type="ORF">MB84_29785</name>
</gene>
<dbReference type="InterPro" id="IPR037914">
    <property type="entry name" value="SpoVT-AbrB_sf"/>
</dbReference>
<dbReference type="OrthoDB" id="9795766at2"/>
<dbReference type="SMART" id="SM00966">
    <property type="entry name" value="SpoVT_AbrB"/>
    <property type="match status" value="1"/>
</dbReference>
<dbReference type="KEGG" id="pox:MB84_29785"/>
<organism evidence="2 3">
    <name type="scientific">Pandoraea oxalativorans</name>
    <dbReference type="NCBI Taxonomy" id="573737"/>
    <lineage>
        <taxon>Bacteria</taxon>
        <taxon>Pseudomonadati</taxon>
        <taxon>Pseudomonadota</taxon>
        <taxon>Betaproteobacteria</taxon>
        <taxon>Burkholderiales</taxon>
        <taxon>Burkholderiaceae</taxon>
        <taxon>Pandoraea</taxon>
    </lineage>
</organism>
<dbReference type="Gene3D" id="2.10.260.10">
    <property type="match status" value="1"/>
</dbReference>
<dbReference type="GO" id="GO:0003677">
    <property type="term" value="F:DNA binding"/>
    <property type="evidence" value="ECO:0007669"/>
    <property type="project" value="InterPro"/>
</dbReference>
<dbReference type="PANTHER" id="PTHR40516">
    <property type="entry name" value="ANTITOXIN CHPS-RELATED"/>
    <property type="match status" value="1"/>
</dbReference>
<dbReference type="AlphaFoldDB" id="A0A0G3IIN4"/>
<dbReference type="PATRIC" id="fig|573737.6.peg.6003"/>
<dbReference type="SUPFAM" id="SSF89447">
    <property type="entry name" value="AbrB/MazE/MraZ-like"/>
    <property type="match status" value="1"/>
</dbReference>
<sequence>MAKTATLTIQQWGNSLAVRIPAAVARSAHFEVGLEVEVTTDEVGVTVKPVGPRKLTLAEKLAKFDLSKHGGEAMAASPVGVEAF</sequence>
<keyword evidence="3" id="KW-1185">Reference proteome</keyword>
<dbReference type="GO" id="GO:0097351">
    <property type="term" value="F:toxin sequestering activity"/>
    <property type="evidence" value="ECO:0007669"/>
    <property type="project" value="InterPro"/>
</dbReference>
<dbReference type="InterPro" id="IPR039052">
    <property type="entry name" value="Antitox_PemI-like"/>
</dbReference>
<protein>
    <submittedName>
        <fullName evidence="2">PbsX family transcriptional regulator</fullName>
    </submittedName>
</protein>
<feature type="domain" description="SpoVT-AbrB" evidence="1">
    <location>
        <begin position="10"/>
        <end position="55"/>
    </location>
</feature>
<accession>A0A0G3IIN4</accession>
<dbReference type="Pfam" id="PF04014">
    <property type="entry name" value="MazE_antitoxin"/>
    <property type="match status" value="1"/>
</dbReference>